<dbReference type="OrthoDB" id="515027at2"/>
<dbReference type="Proteomes" id="UP000318453">
    <property type="component" value="Chromosome"/>
</dbReference>
<dbReference type="NCBIfam" id="NF045598">
    <property type="entry name" value="asr1405_asl0597"/>
    <property type="match status" value="1"/>
</dbReference>
<name>A0A5B8NI05_9CHRO</name>
<accession>A0A5B8NI05</accession>
<dbReference type="RefSeq" id="WP_146294443.1">
    <property type="nucleotide sequence ID" value="NZ_CP042326.1"/>
</dbReference>
<dbReference type="AlphaFoldDB" id="A0A5B8NI05"/>
<evidence type="ECO:0000313" key="2">
    <source>
        <dbReference type="Proteomes" id="UP000318453"/>
    </source>
</evidence>
<reference evidence="1" key="1">
    <citation type="submission" date="2019-08" db="EMBL/GenBank/DDBJ databases">
        <title>Carotenoids and Carotenoid Binding Proteins in the Halophilic Cyanobacterium Euhalothece sp. ZM00.</title>
        <authorList>
            <person name="Cho S.M."/>
            <person name="Song J.Y."/>
            <person name="Park Y.-I."/>
        </authorList>
    </citation>
    <scope>NUCLEOTIDE SEQUENCE [LARGE SCALE GENOMIC DNA]</scope>
    <source>
        <strain evidence="1">Z-M001</strain>
    </source>
</reference>
<dbReference type="InterPro" id="IPR054637">
    <property type="entry name" value="Asr1405_Asl0597-like"/>
</dbReference>
<evidence type="ECO:0000313" key="1">
    <source>
        <dbReference type="EMBL" id="QDZ38832.1"/>
    </source>
</evidence>
<dbReference type="KEGG" id="enn:FRE64_02095"/>
<gene>
    <name evidence="1" type="ORF">FRE64_02095</name>
</gene>
<proteinExistence type="predicted"/>
<keyword evidence="2" id="KW-1185">Reference proteome</keyword>
<organism evidence="1 2">
    <name type="scientific">Euhalothece natronophila Z-M001</name>
    <dbReference type="NCBI Taxonomy" id="522448"/>
    <lineage>
        <taxon>Bacteria</taxon>
        <taxon>Bacillati</taxon>
        <taxon>Cyanobacteriota</taxon>
        <taxon>Cyanophyceae</taxon>
        <taxon>Oscillatoriophycideae</taxon>
        <taxon>Chroococcales</taxon>
        <taxon>Halothecacae</taxon>
        <taxon>Halothece cluster</taxon>
        <taxon>Euhalothece</taxon>
    </lineage>
</organism>
<protein>
    <submittedName>
        <fullName evidence="1">Uncharacterized protein</fullName>
    </submittedName>
</protein>
<sequence>MNQLTHPDALVTKVIKINRSDRWCVYRRLQELNIACCCPDDGSLWVEIQTTVEAHLLRSTIQQFVSSRHELATWLERCWSTPILSISNN</sequence>
<dbReference type="EMBL" id="CP042326">
    <property type="protein sequence ID" value="QDZ38832.1"/>
    <property type="molecule type" value="Genomic_DNA"/>
</dbReference>